<sequence length="190" mass="21093">MPTVDKSMVDMRGMMVGDREISIKIVGGGQSDSRTTPSIITDTHNHSNKTMCKYKLDIHLHSMQLKNGEAVITTVSIVTTIINSNTTSENDENDDNNKNNSVNHNMRMIANKDADAEQQSDPADIQFIIEVNEASTLVSAPSATPDSNNIFIKSKSNDSDEENTRIDTEITLFEESSFLSEKYDYSYDCA</sequence>
<evidence type="ECO:0000313" key="1">
    <source>
        <dbReference type="EMBL" id="OAX77112.1"/>
    </source>
</evidence>
<accession>A0A1B7NK37</accession>
<dbReference type="EMBL" id="LGUA01003348">
    <property type="protein sequence ID" value="OAX77112.1"/>
    <property type="molecule type" value="Genomic_DNA"/>
</dbReference>
<dbReference type="AlphaFoldDB" id="A0A1B7NK37"/>
<dbReference type="Proteomes" id="UP000091918">
    <property type="component" value="Unassembled WGS sequence"/>
</dbReference>
<evidence type="ECO:0000313" key="2">
    <source>
        <dbReference type="Proteomes" id="UP000091918"/>
    </source>
</evidence>
<gene>
    <name evidence="1" type="ORF">ACJ72_08593</name>
</gene>
<protein>
    <submittedName>
        <fullName evidence="1">Uncharacterized protein</fullName>
    </submittedName>
</protein>
<keyword evidence="2" id="KW-1185">Reference proteome</keyword>
<proteinExistence type="predicted"/>
<reference evidence="1 2" key="1">
    <citation type="submission" date="2015-07" db="EMBL/GenBank/DDBJ databases">
        <title>Emmonsia species relationships and genome sequence.</title>
        <authorList>
            <person name="Cuomo C.A."/>
            <person name="Schwartz I.S."/>
            <person name="Kenyon C."/>
            <person name="de Hoog G.S."/>
            <person name="Govender N.P."/>
            <person name="Botha A."/>
            <person name="Moreno L."/>
            <person name="de Vries M."/>
            <person name="Munoz J.F."/>
            <person name="Stielow J.B."/>
        </authorList>
    </citation>
    <scope>NUCLEOTIDE SEQUENCE [LARGE SCALE GENOMIC DNA]</scope>
    <source>
        <strain evidence="1 2">CBS 136260</strain>
    </source>
</reference>
<name>A0A1B7NK37_9EURO</name>
<organism evidence="1 2">
    <name type="scientific">Emergomyces africanus</name>
    <dbReference type="NCBI Taxonomy" id="1955775"/>
    <lineage>
        <taxon>Eukaryota</taxon>
        <taxon>Fungi</taxon>
        <taxon>Dikarya</taxon>
        <taxon>Ascomycota</taxon>
        <taxon>Pezizomycotina</taxon>
        <taxon>Eurotiomycetes</taxon>
        <taxon>Eurotiomycetidae</taxon>
        <taxon>Onygenales</taxon>
        <taxon>Ajellomycetaceae</taxon>
        <taxon>Emergomyces</taxon>
    </lineage>
</organism>
<comment type="caution">
    <text evidence="1">The sequence shown here is derived from an EMBL/GenBank/DDBJ whole genome shotgun (WGS) entry which is preliminary data.</text>
</comment>